<evidence type="ECO:0008006" key="3">
    <source>
        <dbReference type="Google" id="ProtNLM"/>
    </source>
</evidence>
<dbReference type="HOGENOM" id="CLU_000288_36_12_1"/>
<dbReference type="PANTHER" id="PTHR43628:SF1">
    <property type="entry name" value="CHITIN SYNTHASE REGULATORY FACTOR 2-RELATED"/>
    <property type="match status" value="1"/>
</dbReference>
<protein>
    <recommendedName>
        <fullName evidence="3">Skt5p</fullName>
    </recommendedName>
</protein>
<dbReference type="EMBL" id="JEMT01013540">
    <property type="protein sequence ID" value="EXX73868.1"/>
    <property type="molecule type" value="Genomic_DNA"/>
</dbReference>
<sequence>MSQVIQNFNMMNTKEIESLMSSSNQFENNFDTNAFDLLIPIPSPRKLKSPTFESFQKAADLGNSYGINHLGYCYENGIGIDIDYQKAFKLYQKVADLGNPFGINNLGYCYKNGFAFELYQKAADLGNSLAQYNLATMYEYEEGIIKNIDKAIYWYKKSAEQGVQEAQNRLE</sequence>
<dbReference type="InterPro" id="IPR052945">
    <property type="entry name" value="Mitotic_Regulator"/>
</dbReference>
<dbReference type="PANTHER" id="PTHR43628">
    <property type="entry name" value="ACTIVATOR OF C KINASE PROTEIN 1-RELATED"/>
    <property type="match status" value="1"/>
</dbReference>
<dbReference type="Pfam" id="PF08238">
    <property type="entry name" value="Sel1"/>
    <property type="match status" value="4"/>
</dbReference>
<keyword evidence="2" id="KW-1185">Reference proteome</keyword>
<organism evidence="1 2">
    <name type="scientific">Rhizophagus irregularis (strain DAOM 197198w)</name>
    <name type="common">Glomus intraradices</name>
    <dbReference type="NCBI Taxonomy" id="1432141"/>
    <lineage>
        <taxon>Eukaryota</taxon>
        <taxon>Fungi</taxon>
        <taxon>Fungi incertae sedis</taxon>
        <taxon>Mucoromycota</taxon>
        <taxon>Glomeromycotina</taxon>
        <taxon>Glomeromycetes</taxon>
        <taxon>Glomerales</taxon>
        <taxon>Glomeraceae</taxon>
        <taxon>Rhizophagus</taxon>
    </lineage>
</organism>
<evidence type="ECO:0000313" key="1">
    <source>
        <dbReference type="EMBL" id="EXX73868.1"/>
    </source>
</evidence>
<dbReference type="InterPro" id="IPR006597">
    <property type="entry name" value="Sel1-like"/>
</dbReference>
<name>A0A015N418_RHIIW</name>
<reference evidence="1 2" key="1">
    <citation type="submission" date="2014-02" db="EMBL/GenBank/DDBJ databases">
        <title>Single nucleus genome sequencing reveals high similarity among nuclei of an endomycorrhizal fungus.</title>
        <authorList>
            <person name="Lin K."/>
            <person name="Geurts R."/>
            <person name="Zhang Z."/>
            <person name="Limpens E."/>
            <person name="Saunders D.G."/>
            <person name="Mu D."/>
            <person name="Pang E."/>
            <person name="Cao H."/>
            <person name="Cha H."/>
            <person name="Lin T."/>
            <person name="Zhou Q."/>
            <person name="Shang Y."/>
            <person name="Li Y."/>
            <person name="Ivanov S."/>
            <person name="Sharma T."/>
            <person name="Velzen R.V."/>
            <person name="Ruijter N.D."/>
            <person name="Aanen D.K."/>
            <person name="Win J."/>
            <person name="Kamoun S."/>
            <person name="Bisseling T."/>
            <person name="Huang S."/>
        </authorList>
    </citation>
    <scope>NUCLEOTIDE SEQUENCE [LARGE SCALE GENOMIC DNA]</scope>
    <source>
        <strain evidence="2">DAOM197198w</strain>
    </source>
</reference>
<dbReference type="InterPro" id="IPR011990">
    <property type="entry name" value="TPR-like_helical_dom_sf"/>
</dbReference>
<accession>A0A015N418</accession>
<dbReference type="SMART" id="SM00671">
    <property type="entry name" value="SEL1"/>
    <property type="match status" value="3"/>
</dbReference>
<gene>
    <name evidence="1" type="ORF">RirG_056420</name>
</gene>
<evidence type="ECO:0000313" key="2">
    <source>
        <dbReference type="Proteomes" id="UP000022910"/>
    </source>
</evidence>
<comment type="caution">
    <text evidence="1">The sequence shown here is derived from an EMBL/GenBank/DDBJ whole genome shotgun (WGS) entry which is preliminary data.</text>
</comment>
<dbReference type="SUPFAM" id="SSF81901">
    <property type="entry name" value="HCP-like"/>
    <property type="match status" value="1"/>
</dbReference>
<dbReference type="Gene3D" id="1.25.40.10">
    <property type="entry name" value="Tetratricopeptide repeat domain"/>
    <property type="match status" value="1"/>
</dbReference>
<proteinExistence type="predicted"/>
<dbReference type="Proteomes" id="UP000022910">
    <property type="component" value="Unassembled WGS sequence"/>
</dbReference>
<dbReference type="OrthoDB" id="2384430at2759"/>
<dbReference type="AlphaFoldDB" id="A0A015N418"/>